<gene>
    <name evidence="1" type="ORF">Q5Y73_24670</name>
</gene>
<protein>
    <recommendedName>
        <fullName evidence="3">SbsA Ig-like domain-containing protein</fullName>
    </recommendedName>
</protein>
<dbReference type="EMBL" id="JAVAMP010000062">
    <property type="protein sequence ID" value="MDP5277278.1"/>
    <property type="molecule type" value="Genomic_DNA"/>
</dbReference>
<dbReference type="Proteomes" id="UP001231941">
    <property type="component" value="Unassembled WGS sequence"/>
</dbReference>
<evidence type="ECO:0008006" key="3">
    <source>
        <dbReference type="Google" id="ProtNLM"/>
    </source>
</evidence>
<name>A0ABT9J6T4_9BACL</name>
<evidence type="ECO:0000313" key="1">
    <source>
        <dbReference type="EMBL" id="MDP5277278.1"/>
    </source>
</evidence>
<proteinExistence type="predicted"/>
<dbReference type="RefSeq" id="WP_305994575.1">
    <property type="nucleotide sequence ID" value="NZ_JAVAMP010000062.1"/>
</dbReference>
<keyword evidence="2" id="KW-1185">Reference proteome</keyword>
<organism evidence="1 2">
    <name type="scientific">Chengkuizengella axinellae</name>
    <dbReference type="NCBI Taxonomy" id="3064388"/>
    <lineage>
        <taxon>Bacteria</taxon>
        <taxon>Bacillati</taxon>
        <taxon>Bacillota</taxon>
        <taxon>Bacilli</taxon>
        <taxon>Bacillales</taxon>
        <taxon>Paenibacillaceae</taxon>
        <taxon>Chengkuizengella</taxon>
    </lineage>
</organism>
<evidence type="ECO:0000313" key="2">
    <source>
        <dbReference type="Proteomes" id="UP001231941"/>
    </source>
</evidence>
<accession>A0ABT9J6T4</accession>
<feature type="non-terminal residue" evidence="1">
    <location>
        <position position="155"/>
    </location>
</feature>
<feature type="non-terminal residue" evidence="1">
    <location>
        <position position="1"/>
    </location>
</feature>
<reference evidence="1 2" key="1">
    <citation type="submission" date="2023-08" db="EMBL/GenBank/DDBJ databases">
        <authorList>
            <person name="Park J.-S."/>
        </authorList>
    </citation>
    <scope>NUCLEOTIDE SEQUENCE [LARGE SCALE GENOMIC DNA]</scope>
    <source>
        <strain evidence="1 2">2205SS18-9</strain>
    </source>
</reference>
<comment type="caution">
    <text evidence="1">The sequence shown here is derived from an EMBL/GenBank/DDBJ whole genome shotgun (WGS) entry which is preliminary data.</text>
</comment>
<sequence>DQKVVEVEFDKPVSGVTADHFYHSYSSWDAKSVWANADLDEEIDGAVTKVYVVFADGDESEVKDRALPSGDVEFTIRDENSDGDAIEDNWGNAFNEKTYDLKITADREPPTVTGVEVESGTEIEVTFSEAIGNLTDEDAYTFLDADGDELDLDNI</sequence>